<keyword evidence="1" id="KW-0812">Transmembrane</keyword>
<protein>
    <submittedName>
        <fullName evidence="2">Uncharacterized protein</fullName>
    </submittedName>
</protein>
<evidence type="ECO:0000313" key="3">
    <source>
        <dbReference type="Proteomes" id="UP000265816"/>
    </source>
</evidence>
<dbReference type="OrthoDB" id="2934746at2"/>
<evidence type="ECO:0000313" key="2">
    <source>
        <dbReference type="EMBL" id="RID83059.1"/>
    </source>
</evidence>
<keyword evidence="3" id="KW-1185">Reference proteome</keyword>
<name>A0A398AZG6_9BACI</name>
<proteinExistence type="predicted"/>
<dbReference type="AlphaFoldDB" id="A0A398AZG6"/>
<organism evidence="2 3">
    <name type="scientific">Mesobacillus zeae</name>
    <dbReference type="NCBI Taxonomy" id="1917180"/>
    <lineage>
        <taxon>Bacteria</taxon>
        <taxon>Bacillati</taxon>
        <taxon>Bacillota</taxon>
        <taxon>Bacilli</taxon>
        <taxon>Bacillales</taxon>
        <taxon>Bacillaceae</taxon>
        <taxon>Mesobacillus</taxon>
    </lineage>
</organism>
<feature type="transmembrane region" description="Helical" evidence="1">
    <location>
        <begin position="26"/>
        <end position="43"/>
    </location>
</feature>
<comment type="caution">
    <text evidence="2">The sequence shown here is derived from an EMBL/GenBank/DDBJ whole genome shotgun (WGS) entry which is preliminary data.</text>
</comment>
<keyword evidence="1" id="KW-0472">Membrane</keyword>
<dbReference type="RefSeq" id="WP_119113905.1">
    <property type="nucleotide sequence ID" value="NZ_CBCSEO010000003.1"/>
</dbReference>
<dbReference type="Proteomes" id="UP000265816">
    <property type="component" value="Unassembled WGS sequence"/>
</dbReference>
<evidence type="ECO:0000256" key="1">
    <source>
        <dbReference type="SAM" id="Phobius"/>
    </source>
</evidence>
<gene>
    <name evidence="2" type="ORF">D1970_16180</name>
</gene>
<reference evidence="2 3" key="1">
    <citation type="submission" date="2018-08" db="EMBL/GenBank/DDBJ databases">
        <title>Bacillus jemisoniae sp. nov., Bacillus chryseoplanitiae sp. nov., Bacillus resnikiae sp. nov., and Bacillus frankliniae sp. nov., isolated from Viking spacecraft and associated surfaces.</title>
        <authorList>
            <person name="Seuylemezian A."/>
            <person name="Vaishampayan P."/>
        </authorList>
    </citation>
    <scope>NUCLEOTIDE SEQUENCE [LARGE SCALE GENOMIC DNA]</scope>
    <source>
        <strain evidence="2 3">JJ-247</strain>
    </source>
</reference>
<dbReference type="EMBL" id="QWVT01000029">
    <property type="protein sequence ID" value="RID83059.1"/>
    <property type="molecule type" value="Genomic_DNA"/>
</dbReference>
<accession>A0A398AZG6</accession>
<keyword evidence="1" id="KW-1133">Transmembrane helix</keyword>
<sequence length="115" mass="13381">MDVPAMHPEWLVTFWMETPGLNQLNAHYTLALLGLFAGVLYFGKRKRQDGILVSDPDEVQFKHLIRKRTLIEDQMAELDKKLAEGSLPTEKYDDESRELSKHLAKVQQDLRQFIQ</sequence>